<dbReference type="PANTHER" id="PTHR11412">
    <property type="entry name" value="MACROGLOBULIN / COMPLEMENT"/>
    <property type="match status" value="1"/>
</dbReference>
<dbReference type="PANTHER" id="PTHR11412:SF136">
    <property type="entry name" value="CD109 ANTIGEN"/>
    <property type="match status" value="1"/>
</dbReference>
<dbReference type="OrthoDB" id="9998011at2759"/>
<evidence type="ECO:0000256" key="2">
    <source>
        <dbReference type="ARBA" id="ARBA00022966"/>
    </source>
</evidence>
<keyword evidence="1" id="KW-0732">Signal</keyword>
<dbReference type="InterPro" id="IPR013783">
    <property type="entry name" value="Ig-like_fold"/>
</dbReference>
<reference evidence="5 6" key="1">
    <citation type="submission" date="2018-04" db="EMBL/GenBank/DDBJ databases">
        <title>The genome of golden apple snail Pomacea canaliculata provides insight into stress tolerance and invasive adaptation.</title>
        <authorList>
            <person name="Liu C."/>
            <person name="Liu B."/>
            <person name="Ren Y."/>
            <person name="Zhang Y."/>
            <person name="Wang H."/>
            <person name="Li S."/>
            <person name="Jiang F."/>
            <person name="Yin L."/>
            <person name="Zhang G."/>
            <person name="Qian W."/>
            <person name="Fan W."/>
        </authorList>
    </citation>
    <scope>NUCLEOTIDE SEQUENCE [LARGE SCALE GENOMIC DNA]</scope>
    <source>
        <strain evidence="5">SZHN2017</strain>
        <tissue evidence="5">Muscle</tissue>
    </source>
</reference>
<dbReference type="Pfam" id="PF17791">
    <property type="entry name" value="MG3"/>
    <property type="match status" value="1"/>
</dbReference>
<name>A0A2T7PMK5_POMCA</name>
<dbReference type="EMBL" id="PZQS01000003">
    <property type="protein sequence ID" value="PVD34644.1"/>
    <property type="molecule type" value="Genomic_DNA"/>
</dbReference>
<sequence length="954" mass="105428">MFPQPPRQPVVLTLYLKYRFGERDTNSDTQGQSTPPVTSIPRVPVRSNATYWVTFPSRMRRGMPVPVSVRLLAPGAKSTVQVTLRNSTDGRVLSSAEPQVVTGGSPSVINLMIPRDVPIPDSGNPYFEWFYQRQFEIRVVATGDVSFNQSGGLIPEKKSCSIFVQTDKAIYNPGETVRMRILAMNPNLTVLNEPMSVSVRGVNKTKTFIVADYVLPKYEARVDVPSSILATDPVRGTASAKYTFGKPLLDSKGEFPFTFNTSDLVELVNKTFPGRFIGKEPFIDYTIIQIIVNVTDPPQPGLLYTAYLLVTRHDGTIFTNPESVTVDFEITILRANNTATTTTNTTTNSTTNTTNSTTTTLLQSSKDQKNIPVYGHPSFYEIPEFSEQYKEKKTLTVNGFLSLEVNVPENAKRIEILATVMNMTRGVTVLRSDSLSGNFLHLLLTSRNPEVGQVVEFTARTTEPVKSITYQVYAKGTMVFESEVTSPVEAGNQTFSISFTLTPVMAPHCRVLAFYLRDNGEVVPDSLSINVKATLDNPVDVGFTAETAKPGDTVNLVISAKPNTTVFLLSADKNVQLLKSGNDITQEMITEELVSYDYSFMFYGFWYDMFLSGFPYPSKGSDANKVFKDADVVILTDGLVYDNQYTRYPNFVMASFPRKIVQAAVSPVSGVRRISKNVPETWLWNMVTIGSSGKYTLSEVAPNAIVTWQTTAIAVHPVFGLSVTPKAAEITTYPSVFVTLDTPDTAMRGEDICFKAFAFNYYNTSLELTLTMGSIDGIQVSKEGQKSTNLSHSLGQVDPDNVRDTDFCFTPVKLGPLPVRVNLTTTSVPGDSVEQIILVKPEGKPKAVKQSVKHNQRVSKEKKAVKAVEESGPLRQGGTDGRNSKTYVNLDCKPCEVGHCVGDTQNVLLICPNPPFYLTDFTSQRVVEESVLLRWEKQQNEMHAGPKADERGKK</sequence>
<keyword evidence="2" id="KW-0882">Thioester bond</keyword>
<dbReference type="SMART" id="SM01360">
    <property type="entry name" value="A2M"/>
    <property type="match status" value="1"/>
</dbReference>
<dbReference type="STRING" id="400727.A0A2T7PMK5"/>
<evidence type="ECO:0000313" key="5">
    <source>
        <dbReference type="EMBL" id="PVD34644.1"/>
    </source>
</evidence>
<evidence type="ECO:0000259" key="4">
    <source>
        <dbReference type="SMART" id="SM01360"/>
    </source>
</evidence>
<evidence type="ECO:0008006" key="7">
    <source>
        <dbReference type="Google" id="ProtNLM"/>
    </source>
</evidence>
<proteinExistence type="predicted"/>
<dbReference type="GO" id="GO:0004866">
    <property type="term" value="F:endopeptidase inhibitor activity"/>
    <property type="evidence" value="ECO:0007669"/>
    <property type="project" value="InterPro"/>
</dbReference>
<evidence type="ECO:0000256" key="1">
    <source>
        <dbReference type="ARBA" id="ARBA00022729"/>
    </source>
</evidence>
<protein>
    <recommendedName>
        <fullName evidence="7">Alpha-2-macroglobulin bait region domain-containing protein</fullName>
    </recommendedName>
</protein>
<gene>
    <name evidence="5" type="ORF">C0Q70_05921</name>
</gene>
<dbReference type="InterPro" id="IPR041555">
    <property type="entry name" value="MG3"/>
</dbReference>
<dbReference type="InterPro" id="IPR050473">
    <property type="entry name" value="A2M/Complement_sys"/>
</dbReference>
<dbReference type="Gene3D" id="2.60.40.1930">
    <property type="match status" value="3"/>
</dbReference>
<organism evidence="5 6">
    <name type="scientific">Pomacea canaliculata</name>
    <name type="common">Golden apple snail</name>
    <dbReference type="NCBI Taxonomy" id="400727"/>
    <lineage>
        <taxon>Eukaryota</taxon>
        <taxon>Metazoa</taxon>
        <taxon>Spiralia</taxon>
        <taxon>Lophotrochozoa</taxon>
        <taxon>Mollusca</taxon>
        <taxon>Gastropoda</taxon>
        <taxon>Caenogastropoda</taxon>
        <taxon>Architaenioglossa</taxon>
        <taxon>Ampullarioidea</taxon>
        <taxon>Ampullariidae</taxon>
        <taxon>Pomacea</taxon>
    </lineage>
</organism>
<feature type="domain" description="Alpha-2-macroglobulin" evidence="4">
    <location>
        <begin position="681"/>
        <end position="772"/>
    </location>
</feature>
<comment type="caution">
    <text evidence="5">The sequence shown here is derived from an EMBL/GenBank/DDBJ whole genome shotgun (WGS) entry which is preliminary data.</text>
</comment>
<dbReference type="Pfam" id="PF07703">
    <property type="entry name" value="A2M_BRD"/>
    <property type="match status" value="1"/>
</dbReference>
<dbReference type="Gene3D" id="2.60.40.10">
    <property type="entry name" value="Immunoglobulins"/>
    <property type="match status" value="2"/>
</dbReference>
<keyword evidence="6" id="KW-1185">Reference proteome</keyword>
<feature type="domain" description="Alpha-2-macroglobulin bait region" evidence="3">
    <location>
        <begin position="440"/>
        <end position="578"/>
    </location>
</feature>
<evidence type="ECO:0000313" key="6">
    <source>
        <dbReference type="Proteomes" id="UP000245119"/>
    </source>
</evidence>
<dbReference type="Gene3D" id="2.20.130.20">
    <property type="match status" value="1"/>
</dbReference>
<evidence type="ECO:0000259" key="3">
    <source>
        <dbReference type="SMART" id="SM01359"/>
    </source>
</evidence>
<dbReference type="Pfam" id="PF00207">
    <property type="entry name" value="A2M"/>
    <property type="match status" value="1"/>
</dbReference>
<dbReference type="AlphaFoldDB" id="A0A2T7PMK5"/>
<dbReference type="Proteomes" id="UP000245119">
    <property type="component" value="Linkage Group LG3"/>
</dbReference>
<dbReference type="SMART" id="SM01359">
    <property type="entry name" value="A2M_N_2"/>
    <property type="match status" value="1"/>
</dbReference>
<dbReference type="InterPro" id="IPR011625">
    <property type="entry name" value="A2M_N_BRD"/>
</dbReference>
<dbReference type="InterPro" id="IPR001599">
    <property type="entry name" value="Macroglobln_a2"/>
</dbReference>
<accession>A0A2T7PMK5</accession>
<dbReference type="Gene3D" id="6.20.50.160">
    <property type="match status" value="1"/>
</dbReference>